<dbReference type="AlphaFoldDB" id="R7U2B5"/>
<dbReference type="InParanoid" id="R7U2B5"/>
<evidence type="ECO:0000256" key="1">
    <source>
        <dbReference type="SAM" id="MobiDB-lite"/>
    </source>
</evidence>
<dbReference type="EMBL" id="KB305966">
    <property type="protein sequence ID" value="ELU00475.1"/>
    <property type="molecule type" value="Genomic_DNA"/>
</dbReference>
<organism evidence="2">
    <name type="scientific">Capitella teleta</name>
    <name type="common">Polychaete worm</name>
    <dbReference type="NCBI Taxonomy" id="283909"/>
    <lineage>
        <taxon>Eukaryota</taxon>
        <taxon>Metazoa</taxon>
        <taxon>Spiralia</taxon>
        <taxon>Lophotrochozoa</taxon>
        <taxon>Annelida</taxon>
        <taxon>Polychaeta</taxon>
        <taxon>Sedentaria</taxon>
        <taxon>Scolecida</taxon>
        <taxon>Capitellidae</taxon>
        <taxon>Capitella</taxon>
    </lineage>
</organism>
<sequence>MEYGVTDIDEHTEYQGNIWTCDGRMIMARLNPLKPEAIPYKFVPYETVLHRFWGIGIPYMMNDSQDVMNSTGRALLDNAALTAGPMFQMDVSKLPEGSSLEDAKKVYPYRMWWYDGSDGEGPMIQAINIQSNQKDLSGIFELFRRFADEETSLPSYTHGEQTQNLNKTASGMSMLMTAANVALKSVVKNIDDYATVPLIESLFNFAMRWAEMDDKRGDLDVVPMGSAALVAKEIQSERMMNALNVTMNEVLGPMTDHRYLLNEYLKALDIDPDKALRPEEELYAQPTAPDQPGGGGDPAAGRQPGLPDAGRAPATSPGGTAGENGPRPGFNRIAHPAG</sequence>
<dbReference type="Pfam" id="PF23899">
    <property type="entry name" value="SU10_portal"/>
    <property type="match status" value="1"/>
</dbReference>
<gene>
    <name evidence="2" type="ORF">CAPTEDRAFT_192052</name>
</gene>
<protein>
    <recommendedName>
        <fullName evidence="3">Portal protein</fullName>
    </recommendedName>
</protein>
<name>R7U2B5_CAPTE</name>
<accession>R7U2B5</accession>
<dbReference type="InterPro" id="IPR056909">
    <property type="entry name" value="SU10_portal"/>
</dbReference>
<evidence type="ECO:0000313" key="2">
    <source>
        <dbReference type="EMBL" id="ELU00475.1"/>
    </source>
</evidence>
<dbReference type="HOGENOM" id="CLU_825313_0_0_1"/>
<evidence type="ECO:0008006" key="3">
    <source>
        <dbReference type="Google" id="ProtNLM"/>
    </source>
</evidence>
<feature type="non-terminal residue" evidence="2">
    <location>
        <position position="338"/>
    </location>
</feature>
<reference evidence="2" key="1">
    <citation type="journal article" date="2013" name="Nature">
        <title>Insights into bilaterian evolution from three spiralian genomes.</title>
        <authorList>
            <person name="Simakov O."/>
            <person name="Marletaz F."/>
            <person name="Cho S.J."/>
            <person name="Edsinger-Gonzales E."/>
            <person name="Havlak P."/>
            <person name="Hellsten U."/>
            <person name="Kuo D.H."/>
            <person name="Larsson T."/>
            <person name="Lv J."/>
            <person name="Arendt D."/>
            <person name="Savage R."/>
            <person name="Osoegawa K."/>
            <person name="de Jong P."/>
            <person name="Grimwood J."/>
            <person name="Chapman J.A."/>
            <person name="Shapiro H."/>
            <person name="Aerts A."/>
            <person name="Otillar R.P."/>
            <person name="Terry A.Y."/>
            <person name="Boore J.L."/>
            <person name="Grigoriev I.V."/>
            <person name="Lindberg D.R."/>
            <person name="Seaver E.C."/>
            <person name="Weisblat D.A."/>
            <person name="Putnam N.H."/>
            <person name="Rokhsar D.S."/>
        </authorList>
    </citation>
    <scope>NUCLEOTIDE SEQUENCE</scope>
    <source>
        <strain evidence="2">I ESC-2004</strain>
    </source>
</reference>
<feature type="region of interest" description="Disordered" evidence="1">
    <location>
        <begin position="285"/>
        <end position="338"/>
    </location>
</feature>
<proteinExistence type="predicted"/>